<dbReference type="VEuPathDB" id="FungiDB:RhiirA1_427643"/>
<evidence type="ECO:0000313" key="2">
    <source>
        <dbReference type="Proteomes" id="UP000233469"/>
    </source>
</evidence>
<dbReference type="Gene3D" id="1.10.720.10">
    <property type="match status" value="1"/>
</dbReference>
<reference evidence="1 2" key="2">
    <citation type="submission" date="2017-10" db="EMBL/GenBank/DDBJ databases">
        <title>Extensive intraspecific genome diversity in a model arbuscular mycorrhizal fungus.</title>
        <authorList>
            <person name="Chen E.C.H."/>
            <person name="Morin E."/>
            <person name="Baudet D."/>
            <person name="Noel J."/>
            <person name="Ndikumana S."/>
            <person name="Charron P."/>
            <person name="St-Onge C."/>
            <person name="Giorgi J."/>
            <person name="Grigoriev I.V."/>
            <person name="Roux C."/>
            <person name="Martin F.M."/>
            <person name="Corradi N."/>
        </authorList>
    </citation>
    <scope>NUCLEOTIDE SEQUENCE [LARGE SCALE GENOMIC DNA]</scope>
    <source>
        <strain evidence="1 2">C2</strain>
    </source>
</reference>
<reference evidence="1 2" key="1">
    <citation type="submission" date="2016-04" db="EMBL/GenBank/DDBJ databases">
        <title>Genome analyses suggest a sexual origin of heterokaryosis in a supposedly ancient asexual fungus.</title>
        <authorList>
            <person name="Ropars J."/>
            <person name="Sedzielewska K."/>
            <person name="Noel J."/>
            <person name="Charron P."/>
            <person name="Farinelli L."/>
            <person name="Marton T."/>
            <person name="Kruger M."/>
            <person name="Pelin A."/>
            <person name="Brachmann A."/>
            <person name="Corradi N."/>
        </authorList>
    </citation>
    <scope>NUCLEOTIDE SEQUENCE [LARGE SCALE GENOMIC DNA]</scope>
    <source>
        <strain evidence="1 2">C2</strain>
    </source>
</reference>
<accession>A0A2N1M9B6</accession>
<feature type="non-terminal residue" evidence="1">
    <location>
        <position position="338"/>
    </location>
</feature>
<gene>
    <name evidence="1" type="ORF">RhiirC2_857885</name>
</gene>
<protein>
    <recommendedName>
        <fullName evidence="3">Crinkler family protein</fullName>
    </recommendedName>
</protein>
<evidence type="ECO:0008006" key="3">
    <source>
        <dbReference type="Google" id="ProtNLM"/>
    </source>
</evidence>
<organism evidence="1 2">
    <name type="scientific">Rhizophagus irregularis</name>
    <dbReference type="NCBI Taxonomy" id="588596"/>
    <lineage>
        <taxon>Eukaryota</taxon>
        <taxon>Fungi</taxon>
        <taxon>Fungi incertae sedis</taxon>
        <taxon>Mucoromycota</taxon>
        <taxon>Glomeromycotina</taxon>
        <taxon>Glomeromycetes</taxon>
        <taxon>Glomerales</taxon>
        <taxon>Glomeraceae</taxon>
        <taxon>Rhizophagus</taxon>
    </lineage>
</organism>
<sequence length="338" mass="38286">MYSEKNIFKMLVSFNCSVLSDTFNPLDSFSVNINKENNENIITKLGNNHYDFKDFKVDHLKDYICDRRKVADSDGLAVKLWKVDVKDETVSNPFRDSNSILKWIQEYSLVTGRQPLTLVETFGARFTLCGRDDTIETLWNGGGTEQCSGILNRFKNFKKFSPCHPKQDRNFHPIPFLACGPGTGKSRFLQELVNIIRNKASNSGDQDIMSILGNAVFLNVTYGNRTEASDFDVNIGAEASIALRILFSYFVYGNKSFVGFRDKIGQENARGLTLSLVLRAIYLSKLKEDKNIYELAIIVGIDEINKLHDKNYDKFRDLINSVGSASCNFIVDLISEEI</sequence>
<dbReference type="VEuPathDB" id="FungiDB:RhiirFUN_014855"/>
<dbReference type="AlphaFoldDB" id="A0A2N1M9B6"/>
<dbReference type="Proteomes" id="UP000233469">
    <property type="component" value="Unassembled WGS sequence"/>
</dbReference>
<name>A0A2N1M9B6_9GLOM</name>
<dbReference type="VEuPathDB" id="FungiDB:FUN_013050"/>
<comment type="caution">
    <text evidence="1">The sequence shown here is derived from an EMBL/GenBank/DDBJ whole genome shotgun (WGS) entry which is preliminary data.</text>
</comment>
<evidence type="ECO:0000313" key="1">
    <source>
        <dbReference type="EMBL" id="PKK58219.1"/>
    </source>
</evidence>
<dbReference type="EMBL" id="LLXL01003744">
    <property type="protein sequence ID" value="PKK58219.1"/>
    <property type="molecule type" value="Genomic_DNA"/>
</dbReference>
<proteinExistence type="predicted"/>